<dbReference type="InterPro" id="IPR020993">
    <property type="entry name" value="Centromere_CenpK"/>
</dbReference>
<name>A0A5C3EYY4_9BASI</name>
<dbReference type="Pfam" id="PF11802">
    <property type="entry name" value="CENP-K"/>
    <property type="match status" value="1"/>
</dbReference>
<evidence type="ECO:0000256" key="3">
    <source>
        <dbReference type="ARBA" id="ARBA00005795"/>
    </source>
</evidence>
<keyword evidence="6" id="KW-0539">Nucleus</keyword>
<evidence type="ECO:0000256" key="6">
    <source>
        <dbReference type="ARBA" id="ARBA00023242"/>
    </source>
</evidence>
<dbReference type="PANTHER" id="PTHR14401:SF6">
    <property type="entry name" value="CENTROMERE PROTEIN K"/>
    <property type="match status" value="1"/>
</dbReference>
<dbReference type="GO" id="GO:0000775">
    <property type="term" value="C:chromosome, centromeric region"/>
    <property type="evidence" value="ECO:0007669"/>
    <property type="project" value="UniProtKB-SubCell"/>
</dbReference>
<feature type="coiled-coil region" evidence="8">
    <location>
        <begin position="74"/>
        <end position="106"/>
    </location>
</feature>
<sequence>MAADPSLVDFVRVLRETALEQATARSEALNQRSTPAPPRDSSTANDDGGDDDQSPDGAGSVSPELDLQSLVELYHDERARNDAIQANLHELELERLDWEIDRLQNDLAHAPEPLPSAVSATTTRAALADLCSQYAAILPRLERQLTTEQSLLASDTQLLADLRIVEAGLRKRLDQVEARLADEREQGSEEVLKKLQRKTEAHDTQMRSLLGQLIKLTSNLFDDRQRVKSMRFFIEELMNRAWDVPQDPYLQVTGPIDGGAVGDRPQRSYEPALVELAVRANFAVQHPRDARKLRLVAFGRPTRARA</sequence>
<comment type="similarity">
    <text evidence="3">Belongs to the CENP-K/MCM22 family.</text>
</comment>
<protein>
    <submittedName>
        <fullName evidence="10">Uncharacterized protein</fullName>
    </submittedName>
</protein>
<gene>
    <name evidence="10" type="ORF">PSFLO_02744</name>
</gene>
<keyword evidence="7" id="KW-0137">Centromere</keyword>
<reference evidence="10 11" key="1">
    <citation type="submission" date="2018-03" db="EMBL/GenBank/DDBJ databases">
        <authorList>
            <person name="Guldener U."/>
        </authorList>
    </citation>
    <scope>NUCLEOTIDE SEQUENCE [LARGE SCALE GENOMIC DNA]</scope>
    <source>
        <strain evidence="10 11">DAOM196992</strain>
    </source>
</reference>
<feature type="region of interest" description="Disordered" evidence="9">
    <location>
        <begin position="22"/>
        <end position="63"/>
    </location>
</feature>
<evidence type="ECO:0000256" key="8">
    <source>
        <dbReference type="SAM" id="Coils"/>
    </source>
</evidence>
<evidence type="ECO:0000256" key="2">
    <source>
        <dbReference type="ARBA" id="ARBA00004584"/>
    </source>
</evidence>
<evidence type="ECO:0000256" key="4">
    <source>
        <dbReference type="ARBA" id="ARBA00022454"/>
    </source>
</evidence>
<evidence type="ECO:0000256" key="1">
    <source>
        <dbReference type="ARBA" id="ARBA00004123"/>
    </source>
</evidence>
<dbReference type="AlphaFoldDB" id="A0A5C3EYY4"/>
<evidence type="ECO:0000313" key="11">
    <source>
        <dbReference type="Proteomes" id="UP000323386"/>
    </source>
</evidence>
<dbReference type="PANTHER" id="PTHR14401">
    <property type="entry name" value="CENTROMERE PROTEIN K"/>
    <property type="match status" value="1"/>
</dbReference>
<keyword evidence="4" id="KW-0158">Chromosome</keyword>
<evidence type="ECO:0000256" key="5">
    <source>
        <dbReference type="ARBA" id="ARBA00023054"/>
    </source>
</evidence>
<evidence type="ECO:0000256" key="7">
    <source>
        <dbReference type="ARBA" id="ARBA00023328"/>
    </source>
</evidence>
<evidence type="ECO:0000256" key="9">
    <source>
        <dbReference type="SAM" id="MobiDB-lite"/>
    </source>
</evidence>
<organism evidence="10 11">
    <name type="scientific">Pseudozyma flocculosa</name>
    <dbReference type="NCBI Taxonomy" id="84751"/>
    <lineage>
        <taxon>Eukaryota</taxon>
        <taxon>Fungi</taxon>
        <taxon>Dikarya</taxon>
        <taxon>Basidiomycota</taxon>
        <taxon>Ustilaginomycotina</taxon>
        <taxon>Ustilaginomycetes</taxon>
        <taxon>Ustilaginales</taxon>
        <taxon>Ustilaginaceae</taxon>
        <taxon>Pseudozyma</taxon>
    </lineage>
</organism>
<keyword evidence="5 8" id="KW-0175">Coiled coil</keyword>
<dbReference type="EMBL" id="OOIP01000006">
    <property type="protein sequence ID" value="SPO37272.1"/>
    <property type="molecule type" value="Genomic_DNA"/>
</dbReference>
<dbReference type="Proteomes" id="UP000323386">
    <property type="component" value="Unassembled WGS sequence"/>
</dbReference>
<accession>A0A5C3EYY4</accession>
<proteinExistence type="inferred from homology"/>
<evidence type="ECO:0000313" key="10">
    <source>
        <dbReference type="EMBL" id="SPO37272.1"/>
    </source>
</evidence>
<dbReference type="GO" id="GO:0000070">
    <property type="term" value="P:mitotic sister chromatid segregation"/>
    <property type="evidence" value="ECO:0007669"/>
    <property type="project" value="TreeGrafter"/>
</dbReference>
<dbReference type="GO" id="GO:0051382">
    <property type="term" value="P:kinetochore assembly"/>
    <property type="evidence" value="ECO:0007669"/>
    <property type="project" value="InterPro"/>
</dbReference>
<dbReference type="OrthoDB" id="9445768at2759"/>
<dbReference type="GO" id="GO:0005634">
    <property type="term" value="C:nucleus"/>
    <property type="evidence" value="ECO:0007669"/>
    <property type="project" value="UniProtKB-SubCell"/>
</dbReference>
<comment type="subcellular location">
    <subcellularLocation>
        <location evidence="2">Chromosome</location>
        <location evidence="2">Centromere</location>
    </subcellularLocation>
    <subcellularLocation>
        <location evidence="1">Nucleus</location>
    </subcellularLocation>
</comment>
<keyword evidence="11" id="KW-1185">Reference proteome</keyword>
<feature type="coiled-coil region" evidence="8">
    <location>
        <begin position="159"/>
        <end position="186"/>
    </location>
</feature>